<dbReference type="PROSITE" id="PS50181">
    <property type="entry name" value="FBOX"/>
    <property type="match status" value="1"/>
</dbReference>
<dbReference type="InterPro" id="IPR036047">
    <property type="entry name" value="F-box-like_dom_sf"/>
</dbReference>
<reference evidence="4 5" key="2">
    <citation type="journal article" date="2018" name="Plant J.">
        <title>The Physcomitrella patens chromosome-scale assembly reveals moss genome structure and evolution.</title>
        <authorList>
            <person name="Lang D."/>
            <person name="Ullrich K.K."/>
            <person name="Murat F."/>
            <person name="Fuchs J."/>
            <person name="Jenkins J."/>
            <person name="Haas F.B."/>
            <person name="Piednoel M."/>
            <person name="Gundlach H."/>
            <person name="Van Bel M."/>
            <person name="Meyberg R."/>
            <person name="Vives C."/>
            <person name="Morata J."/>
            <person name="Symeonidi A."/>
            <person name="Hiss M."/>
            <person name="Muchero W."/>
            <person name="Kamisugi Y."/>
            <person name="Saleh O."/>
            <person name="Blanc G."/>
            <person name="Decker E.L."/>
            <person name="van Gessel N."/>
            <person name="Grimwood J."/>
            <person name="Hayes R.D."/>
            <person name="Graham S.W."/>
            <person name="Gunter L.E."/>
            <person name="McDaniel S.F."/>
            <person name="Hoernstein S.N.W."/>
            <person name="Larsson A."/>
            <person name="Li F.W."/>
            <person name="Perroud P.F."/>
            <person name="Phillips J."/>
            <person name="Ranjan P."/>
            <person name="Rokshar D.S."/>
            <person name="Rothfels C.J."/>
            <person name="Schneider L."/>
            <person name="Shu S."/>
            <person name="Stevenson D.W."/>
            <person name="Thummler F."/>
            <person name="Tillich M."/>
            <person name="Villarreal Aguilar J.C."/>
            <person name="Widiez T."/>
            <person name="Wong G.K."/>
            <person name="Wymore A."/>
            <person name="Zhang Y."/>
            <person name="Zimmer A.D."/>
            <person name="Quatrano R.S."/>
            <person name="Mayer K.F.X."/>
            <person name="Goodstein D."/>
            <person name="Casacuberta J.M."/>
            <person name="Vandepoele K."/>
            <person name="Reski R."/>
            <person name="Cuming A.C."/>
            <person name="Tuskan G.A."/>
            <person name="Maumus F."/>
            <person name="Salse J."/>
            <person name="Schmutz J."/>
            <person name="Rensing S.A."/>
        </authorList>
    </citation>
    <scope>NUCLEOTIDE SEQUENCE [LARGE SCALE GENOMIC DNA]</scope>
    <source>
        <strain evidence="4 5">cv. Gransden 2004</strain>
    </source>
</reference>
<feature type="domain" description="F-box" evidence="3">
    <location>
        <begin position="102"/>
        <end position="148"/>
    </location>
</feature>
<evidence type="ECO:0000313" key="4">
    <source>
        <dbReference type="EnsemblPlants" id="Pp3c19_12060V3.4"/>
    </source>
</evidence>
<dbReference type="SMART" id="SM00256">
    <property type="entry name" value="FBOX"/>
    <property type="match status" value="1"/>
</dbReference>
<name>A0A7I4BLY7_PHYPA</name>
<dbReference type="Gene3D" id="1.20.1280.50">
    <property type="match status" value="1"/>
</dbReference>
<protein>
    <recommendedName>
        <fullName evidence="3">F-box domain-containing protein</fullName>
    </recommendedName>
</protein>
<sequence length="556" mass="62266">MFSVGRREREEKRTKSMIRCQIKQSGAGRGGASGREHQHHRHHHVGDGGAVFETSYASYKMGTPKGMVTGGVIHKSKGTDEVERMKAKGESQTGAIAQGAETPLWTMLPKDLIEKVFAFLPLHSLFQARCVCKCWKSVGFSNNLVKLRAEAPVSPPYFPVFLSKGEDRRWCAYDHVQRKWLYLPPLTFLPKEAKHILAGDGGLLCLSESPSTALNYVCNPVTRSLKRVPSLSQDYEPGITHMVVNGKSQGFKMIVTLTHYLESTHVFESRKNSWQATSCLPPHFLLWGRRSSAYCKGFLYCVALEIGGMNMEGLIAYDVNSGVWTDVHGLPRGMRDDPYVLSCGGRVLVVAAQKNTNGRLTSIRIVEFEPVSKRFLEVTEMPQNVMLDVFKCRGGWKPVAFGDKICVASKKTLSVAVYDMVRRSWHELPKCPLNTKSSTCVRCHTAFLTKIMLLYLRHARNWILVNSGLQVSSFLSGIIFLSNCVLGFMSTDSLSLIAECSLLIYESDCGISILKFNFFCDGLVIELYFQMDNSTELYSIRDLICVICSKFYTSGF</sequence>
<evidence type="ECO:0000256" key="2">
    <source>
        <dbReference type="SAM" id="MobiDB-lite"/>
    </source>
</evidence>
<reference evidence="4 5" key="1">
    <citation type="journal article" date="2008" name="Science">
        <title>The Physcomitrella genome reveals evolutionary insights into the conquest of land by plants.</title>
        <authorList>
            <person name="Rensing S."/>
            <person name="Lang D."/>
            <person name="Zimmer A."/>
            <person name="Terry A."/>
            <person name="Salamov A."/>
            <person name="Shapiro H."/>
            <person name="Nishiyama T."/>
            <person name="Perroud P.-F."/>
            <person name="Lindquist E."/>
            <person name="Kamisugi Y."/>
            <person name="Tanahashi T."/>
            <person name="Sakakibara K."/>
            <person name="Fujita T."/>
            <person name="Oishi K."/>
            <person name="Shin-I T."/>
            <person name="Kuroki Y."/>
            <person name="Toyoda A."/>
            <person name="Suzuki Y."/>
            <person name="Hashimoto A."/>
            <person name="Yamaguchi K."/>
            <person name="Sugano A."/>
            <person name="Kohara Y."/>
            <person name="Fujiyama A."/>
            <person name="Anterola A."/>
            <person name="Aoki S."/>
            <person name="Ashton N."/>
            <person name="Barbazuk W.B."/>
            <person name="Barker E."/>
            <person name="Bennetzen J."/>
            <person name="Bezanilla M."/>
            <person name="Blankenship R."/>
            <person name="Cho S.H."/>
            <person name="Dutcher S."/>
            <person name="Estelle M."/>
            <person name="Fawcett J.A."/>
            <person name="Gundlach H."/>
            <person name="Hanada K."/>
            <person name="Heyl A."/>
            <person name="Hicks K.A."/>
            <person name="Hugh J."/>
            <person name="Lohr M."/>
            <person name="Mayer K."/>
            <person name="Melkozernov A."/>
            <person name="Murata T."/>
            <person name="Nelson D."/>
            <person name="Pils B."/>
            <person name="Prigge M."/>
            <person name="Reiss B."/>
            <person name="Renner T."/>
            <person name="Rombauts S."/>
            <person name="Rushton P."/>
            <person name="Sanderfoot A."/>
            <person name="Schween G."/>
            <person name="Shiu S.-H."/>
            <person name="Stueber K."/>
            <person name="Theodoulou F.L."/>
            <person name="Tu H."/>
            <person name="Van de Peer Y."/>
            <person name="Verrier P.J."/>
            <person name="Waters E."/>
            <person name="Wood A."/>
            <person name="Yang L."/>
            <person name="Cove D."/>
            <person name="Cuming A."/>
            <person name="Hasebe M."/>
            <person name="Lucas S."/>
            <person name="Mishler D.B."/>
            <person name="Reski R."/>
            <person name="Grigoriev I."/>
            <person name="Quatrano R.S."/>
            <person name="Boore J.L."/>
        </authorList>
    </citation>
    <scope>NUCLEOTIDE SEQUENCE [LARGE SCALE GENOMIC DNA]</scope>
    <source>
        <strain evidence="4 5">cv. Gransden 2004</strain>
    </source>
</reference>
<dbReference type="PANTHER" id="PTHR31672:SF2">
    <property type="entry name" value="F-BOX DOMAIN-CONTAINING PROTEIN"/>
    <property type="match status" value="1"/>
</dbReference>
<dbReference type="Gramene" id="Pp3c19_12060V3.4">
    <property type="protein sequence ID" value="Pp3c19_12060V3.4"/>
    <property type="gene ID" value="Pp3c19_12060"/>
</dbReference>
<dbReference type="SUPFAM" id="SSF117281">
    <property type="entry name" value="Kelch motif"/>
    <property type="match status" value="1"/>
</dbReference>
<dbReference type="Proteomes" id="UP000006727">
    <property type="component" value="Chromosome 19"/>
</dbReference>
<dbReference type="PANTHER" id="PTHR31672">
    <property type="entry name" value="BNACNNG10540D PROTEIN"/>
    <property type="match status" value="1"/>
</dbReference>
<dbReference type="Pfam" id="PF00646">
    <property type="entry name" value="F-box"/>
    <property type="match status" value="1"/>
</dbReference>
<reference evidence="4" key="3">
    <citation type="submission" date="2020-12" db="UniProtKB">
        <authorList>
            <consortium name="EnsemblPlants"/>
        </authorList>
    </citation>
    <scope>IDENTIFICATION</scope>
</reference>
<dbReference type="EnsemblPlants" id="Pp3c19_12060V3.4">
    <property type="protein sequence ID" value="Pp3c19_12060V3.4"/>
    <property type="gene ID" value="Pp3c19_12060"/>
</dbReference>
<dbReference type="OrthoDB" id="1916346at2759"/>
<dbReference type="FunFam" id="1.20.1280.50:FF:000008">
    <property type="entry name" value="F-box only protein 6"/>
    <property type="match status" value="1"/>
</dbReference>
<accession>A0A7I4BLY7</accession>
<keyword evidence="1" id="KW-0677">Repeat</keyword>
<proteinExistence type="predicted"/>
<dbReference type="Gene3D" id="2.120.10.80">
    <property type="entry name" value="Kelch-type beta propeller"/>
    <property type="match status" value="1"/>
</dbReference>
<gene>
    <name evidence="4" type="primary">LOC112272642</name>
</gene>
<evidence type="ECO:0000259" key="3">
    <source>
        <dbReference type="PROSITE" id="PS50181"/>
    </source>
</evidence>
<dbReference type="SUPFAM" id="SSF81383">
    <property type="entry name" value="F-box domain"/>
    <property type="match status" value="1"/>
</dbReference>
<dbReference type="Gramene" id="Pp3c19_12060V3.3">
    <property type="protein sequence ID" value="Pp3c19_12060V3.3"/>
    <property type="gene ID" value="Pp3c19_12060"/>
</dbReference>
<dbReference type="InterPro" id="IPR001810">
    <property type="entry name" value="F-box_dom"/>
</dbReference>
<evidence type="ECO:0000313" key="5">
    <source>
        <dbReference type="Proteomes" id="UP000006727"/>
    </source>
</evidence>
<dbReference type="EMBL" id="ABEU02000019">
    <property type="status" value="NOT_ANNOTATED_CDS"/>
    <property type="molecule type" value="Genomic_DNA"/>
</dbReference>
<dbReference type="InterPro" id="IPR015915">
    <property type="entry name" value="Kelch-typ_b-propeller"/>
</dbReference>
<dbReference type="EnsemblPlants" id="Pp3c19_12060V3.3">
    <property type="protein sequence ID" value="Pp3c19_12060V3.3"/>
    <property type="gene ID" value="Pp3c19_12060"/>
</dbReference>
<dbReference type="Pfam" id="PF07734">
    <property type="entry name" value="FBA_1"/>
    <property type="match status" value="1"/>
</dbReference>
<evidence type="ECO:0000256" key="1">
    <source>
        <dbReference type="ARBA" id="ARBA00022737"/>
    </source>
</evidence>
<dbReference type="InterPro" id="IPR050796">
    <property type="entry name" value="SCF_F-box_component"/>
</dbReference>
<dbReference type="InterPro" id="IPR006527">
    <property type="entry name" value="F-box-assoc_dom_typ1"/>
</dbReference>
<feature type="region of interest" description="Disordered" evidence="2">
    <location>
        <begin position="22"/>
        <end position="47"/>
    </location>
</feature>
<dbReference type="AlphaFoldDB" id="A0A7I4BLY7"/>
<keyword evidence="5" id="KW-1185">Reference proteome</keyword>
<organism evidence="4 5">
    <name type="scientific">Physcomitrium patens</name>
    <name type="common">Spreading-leaved earth moss</name>
    <name type="synonym">Physcomitrella patens</name>
    <dbReference type="NCBI Taxonomy" id="3218"/>
    <lineage>
        <taxon>Eukaryota</taxon>
        <taxon>Viridiplantae</taxon>
        <taxon>Streptophyta</taxon>
        <taxon>Embryophyta</taxon>
        <taxon>Bryophyta</taxon>
        <taxon>Bryophytina</taxon>
        <taxon>Bryopsida</taxon>
        <taxon>Funariidae</taxon>
        <taxon>Funariales</taxon>
        <taxon>Funariaceae</taxon>
        <taxon>Physcomitrium</taxon>
    </lineage>
</organism>